<dbReference type="InterPro" id="IPR036641">
    <property type="entry name" value="HPT_dom_sf"/>
</dbReference>
<dbReference type="Gene3D" id="1.20.120.160">
    <property type="entry name" value="HPT domain"/>
    <property type="match status" value="1"/>
</dbReference>
<evidence type="ECO:0000256" key="15">
    <source>
        <dbReference type="SAM" id="Phobius"/>
    </source>
</evidence>
<feature type="modified residue" description="4-aspartylphosphate" evidence="13">
    <location>
        <position position="528"/>
    </location>
</feature>
<dbReference type="EMBL" id="JABFTS010000001">
    <property type="protein sequence ID" value="MCE8049750.1"/>
    <property type="molecule type" value="Genomic_DNA"/>
</dbReference>
<dbReference type="Pfam" id="PF00512">
    <property type="entry name" value="HisKA"/>
    <property type="match status" value="1"/>
</dbReference>
<dbReference type="Gene3D" id="3.30.565.10">
    <property type="entry name" value="Histidine kinase-like ATPase, C-terminal domain"/>
    <property type="match status" value="1"/>
</dbReference>
<dbReference type="InterPro" id="IPR011006">
    <property type="entry name" value="CheY-like_superfamily"/>
</dbReference>
<dbReference type="InterPro" id="IPR003661">
    <property type="entry name" value="HisK_dim/P_dom"/>
</dbReference>
<dbReference type="InterPro" id="IPR001789">
    <property type="entry name" value="Sig_transdc_resp-reg_receiver"/>
</dbReference>
<dbReference type="SUPFAM" id="SSF52172">
    <property type="entry name" value="CheY-like"/>
    <property type="match status" value="1"/>
</dbReference>
<proteinExistence type="predicted"/>
<dbReference type="Pfam" id="PF01627">
    <property type="entry name" value="Hpt"/>
    <property type="match status" value="1"/>
</dbReference>
<dbReference type="PANTHER" id="PTHR45339:SF1">
    <property type="entry name" value="HYBRID SIGNAL TRANSDUCTION HISTIDINE KINASE J"/>
    <property type="match status" value="1"/>
</dbReference>
<keyword evidence="6 15" id="KW-0812">Transmembrane</keyword>
<evidence type="ECO:0000313" key="19">
    <source>
        <dbReference type="EMBL" id="MCE8049750.1"/>
    </source>
</evidence>
<protein>
    <recommendedName>
        <fullName evidence="3">histidine kinase</fullName>
        <ecNumber evidence="3">2.7.13.3</ecNumber>
    </recommendedName>
</protein>
<accession>A0AAW4YP29</accession>
<keyword evidence="8" id="KW-0067">ATP-binding</keyword>
<dbReference type="GO" id="GO:0005524">
    <property type="term" value="F:ATP binding"/>
    <property type="evidence" value="ECO:0007669"/>
    <property type="project" value="UniProtKB-KW"/>
</dbReference>
<dbReference type="PRINTS" id="PR00344">
    <property type="entry name" value="BCTRLSENSOR"/>
</dbReference>
<dbReference type="Pfam" id="PF02518">
    <property type="entry name" value="HATPase_c"/>
    <property type="match status" value="1"/>
</dbReference>
<dbReference type="SMART" id="SM00388">
    <property type="entry name" value="HisKA"/>
    <property type="match status" value="1"/>
</dbReference>
<dbReference type="RefSeq" id="WP_234238279.1">
    <property type="nucleotide sequence ID" value="NZ_JABFTS010000001.1"/>
</dbReference>
<evidence type="ECO:0000256" key="7">
    <source>
        <dbReference type="ARBA" id="ARBA00022741"/>
    </source>
</evidence>
<dbReference type="Proteomes" id="UP001320178">
    <property type="component" value="Unassembled WGS sequence"/>
</dbReference>
<dbReference type="InterPro" id="IPR008207">
    <property type="entry name" value="Sig_transdc_His_kin_Hpt_dom"/>
</dbReference>
<dbReference type="SMART" id="SM00448">
    <property type="entry name" value="REC"/>
    <property type="match status" value="1"/>
</dbReference>
<dbReference type="InterPro" id="IPR036890">
    <property type="entry name" value="HATPase_C_sf"/>
</dbReference>
<dbReference type="InterPro" id="IPR003594">
    <property type="entry name" value="HATPase_dom"/>
</dbReference>
<evidence type="ECO:0000259" key="18">
    <source>
        <dbReference type="PROSITE" id="PS50894"/>
    </source>
</evidence>
<dbReference type="PROSITE" id="PS50894">
    <property type="entry name" value="HPT"/>
    <property type="match status" value="1"/>
</dbReference>
<dbReference type="SUPFAM" id="SSF47226">
    <property type="entry name" value="Histidine-containing phosphotransfer domain, HPT domain"/>
    <property type="match status" value="1"/>
</dbReference>
<dbReference type="GO" id="GO:0000155">
    <property type="term" value="F:phosphorelay sensor kinase activity"/>
    <property type="evidence" value="ECO:0007669"/>
    <property type="project" value="InterPro"/>
</dbReference>
<dbReference type="Gene3D" id="1.10.287.130">
    <property type="match status" value="1"/>
</dbReference>
<organism evidence="19 20">
    <name type="scientific">Billgrantia desiderata</name>
    <dbReference type="NCBI Taxonomy" id="52021"/>
    <lineage>
        <taxon>Bacteria</taxon>
        <taxon>Pseudomonadati</taxon>
        <taxon>Pseudomonadota</taxon>
        <taxon>Gammaproteobacteria</taxon>
        <taxon>Oceanospirillales</taxon>
        <taxon>Halomonadaceae</taxon>
        <taxon>Billgrantia</taxon>
    </lineage>
</organism>
<reference evidence="19" key="2">
    <citation type="journal article" date="2021" name="Front. Microbiol.">
        <title>Aerobic Denitrification and Heterotrophic Sulfur Oxidation in the Genus Halomonas Revealed by Six Novel Species Characterizations and Genome-Based Analysis.</title>
        <authorList>
            <person name="Wang L."/>
            <person name="Shao Z."/>
        </authorList>
    </citation>
    <scope>NUCLEOTIDE SEQUENCE</scope>
    <source>
        <strain evidence="19">MCCC 1A05776</strain>
    </source>
</reference>
<dbReference type="CDD" id="cd00082">
    <property type="entry name" value="HisKA"/>
    <property type="match status" value="1"/>
</dbReference>
<dbReference type="CDD" id="cd00088">
    <property type="entry name" value="HPT"/>
    <property type="match status" value="1"/>
</dbReference>
<keyword evidence="11 15" id="KW-0472">Membrane</keyword>
<dbReference type="FunFam" id="3.30.565.10:FF:000010">
    <property type="entry name" value="Sensor histidine kinase RcsC"/>
    <property type="match status" value="1"/>
</dbReference>
<evidence type="ECO:0000259" key="17">
    <source>
        <dbReference type="PROSITE" id="PS50110"/>
    </source>
</evidence>
<dbReference type="SUPFAM" id="SSF47384">
    <property type="entry name" value="Homodimeric domain of signal transducing histidine kinase"/>
    <property type="match status" value="1"/>
</dbReference>
<evidence type="ECO:0000256" key="12">
    <source>
        <dbReference type="PROSITE-ProRule" id="PRU00110"/>
    </source>
</evidence>
<evidence type="ECO:0000256" key="13">
    <source>
        <dbReference type="PROSITE-ProRule" id="PRU00169"/>
    </source>
</evidence>
<dbReference type="InterPro" id="IPR004358">
    <property type="entry name" value="Sig_transdc_His_kin-like_C"/>
</dbReference>
<keyword evidence="4" id="KW-1003">Cell membrane</keyword>
<gene>
    <name evidence="19" type="ORF">HOP61_00350</name>
</gene>
<dbReference type="PROSITE" id="PS50109">
    <property type="entry name" value="HIS_KIN"/>
    <property type="match status" value="1"/>
</dbReference>
<feature type="transmembrane region" description="Helical" evidence="15">
    <location>
        <begin position="175"/>
        <end position="198"/>
    </location>
</feature>
<evidence type="ECO:0000256" key="5">
    <source>
        <dbReference type="ARBA" id="ARBA00022553"/>
    </source>
</evidence>
<feature type="transmembrane region" description="Helical" evidence="15">
    <location>
        <begin position="12"/>
        <end position="32"/>
    </location>
</feature>
<keyword evidence="14" id="KW-0175">Coiled coil</keyword>
<feature type="domain" description="HPt" evidence="18">
    <location>
        <begin position="646"/>
        <end position="743"/>
    </location>
</feature>
<keyword evidence="9 15" id="KW-1133">Transmembrane helix</keyword>
<evidence type="ECO:0000256" key="10">
    <source>
        <dbReference type="ARBA" id="ARBA00023012"/>
    </source>
</evidence>
<sequence length="762" mass="83735">MSRTARPSLHYRIAACAAIVLFGSALLTAKIIHDRMQQIEHRMLEDLTWSAYQFDREVREMRMTLSPWRGDIDGLLLRYEILYSRADLFGRGELKQSLATQSLGETLERAIAMTFELDAVLSPLESGNGVLDAAALSTLMERLAALQEKTSRLILDINAHVALLRTQERDKLWNLYTLLLVLIVLLMGAGSVLVAFLISEGRANRERRYLLEIQARELDAAVQRAERASQAKSEFMAVMSHEIRTPLNGVVAVAELLAYEPLSEQGARLLSTLDDSLVSLQAVINDVIDYTKFDAGALDLDPQPFRPSELIDQLERHYGVLSASRGVAFRAELEGSLPGWVLGDLTRIRQVLMNLLNNAFKFTAAGEVRLAAQCGEGDTLCFRVEDTGCGIPEQSRAHIFKPFTQADSTIARRYGGSGLGLAICERLVKAMQGRIDFTTETGVGSCFQVRLPLRVPSQEAIERYARTRQEPALSLPRGSILIVEDQPANRELARALLERLGQRVSVAADGQEGLALMASYRFDLVLMDMQMPTLDGLETTRRWRRQESDSLAPLPIVALTANATPSARQRCLEAGMNDVLCKPYTRHDLQRVIRQWMLPQGAHAPAEAESAVAASAALPTAPQGDVSEAEVEIDPATLTSLRESLDERALSHLVRQFVVRLDEDRAALLRDLDRHDRSGLRETSHSLKGAAASMGCEALSQAAAKLEQTAEAAGQEALEATVERITRLGRLSVAAFARLGYAAEHTATGDVPRGDLASPAEG</sequence>
<comment type="catalytic activity">
    <reaction evidence="1">
        <text>ATP + protein L-histidine = ADP + protein N-phospho-L-histidine.</text>
        <dbReference type="EC" id="2.7.13.3"/>
    </reaction>
</comment>
<evidence type="ECO:0000256" key="8">
    <source>
        <dbReference type="ARBA" id="ARBA00022840"/>
    </source>
</evidence>
<feature type="domain" description="Response regulatory" evidence="17">
    <location>
        <begin position="479"/>
        <end position="597"/>
    </location>
</feature>
<feature type="modified residue" description="Phosphohistidine" evidence="12">
    <location>
        <position position="685"/>
    </location>
</feature>
<evidence type="ECO:0000256" key="6">
    <source>
        <dbReference type="ARBA" id="ARBA00022692"/>
    </source>
</evidence>
<dbReference type="Pfam" id="PF00072">
    <property type="entry name" value="Response_reg"/>
    <property type="match status" value="1"/>
</dbReference>
<evidence type="ECO:0000256" key="11">
    <source>
        <dbReference type="ARBA" id="ARBA00023136"/>
    </source>
</evidence>
<evidence type="ECO:0000256" key="3">
    <source>
        <dbReference type="ARBA" id="ARBA00012438"/>
    </source>
</evidence>
<evidence type="ECO:0000256" key="2">
    <source>
        <dbReference type="ARBA" id="ARBA00004651"/>
    </source>
</evidence>
<name>A0AAW4YP29_9GAMM</name>
<evidence type="ECO:0000313" key="20">
    <source>
        <dbReference type="Proteomes" id="UP001320178"/>
    </source>
</evidence>
<comment type="caution">
    <text evidence="19">The sequence shown here is derived from an EMBL/GenBank/DDBJ whole genome shotgun (WGS) entry which is preliminary data.</text>
</comment>
<keyword evidence="7" id="KW-0547">Nucleotide-binding</keyword>
<evidence type="ECO:0000259" key="16">
    <source>
        <dbReference type="PROSITE" id="PS50109"/>
    </source>
</evidence>
<feature type="domain" description="Histidine kinase" evidence="16">
    <location>
        <begin position="238"/>
        <end position="455"/>
    </location>
</feature>
<dbReference type="EC" id="2.7.13.3" evidence="3"/>
<dbReference type="AlphaFoldDB" id="A0AAW4YP29"/>
<dbReference type="InterPro" id="IPR036097">
    <property type="entry name" value="HisK_dim/P_sf"/>
</dbReference>
<dbReference type="PROSITE" id="PS50110">
    <property type="entry name" value="RESPONSE_REGULATORY"/>
    <property type="match status" value="1"/>
</dbReference>
<evidence type="ECO:0000256" key="14">
    <source>
        <dbReference type="SAM" id="Coils"/>
    </source>
</evidence>
<dbReference type="GO" id="GO:0005886">
    <property type="term" value="C:plasma membrane"/>
    <property type="evidence" value="ECO:0007669"/>
    <property type="project" value="UniProtKB-SubCell"/>
</dbReference>
<evidence type="ECO:0000256" key="4">
    <source>
        <dbReference type="ARBA" id="ARBA00022475"/>
    </source>
</evidence>
<feature type="coiled-coil region" evidence="14">
    <location>
        <begin position="696"/>
        <end position="723"/>
    </location>
</feature>
<keyword evidence="5 13" id="KW-0597">Phosphoprotein</keyword>
<dbReference type="PANTHER" id="PTHR45339">
    <property type="entry name" value="HYBRID SIGNAL TRANSDUCTION HISTIDINE KINASE J"/>
    <property type="match status" value="1"/>
</dbReference>
<dbReference type="SUPFAM" id="SSF55874">
    <property type="entry name" value="ATPase domain of HSP90 chaperone/DNA topoisomerase II/histidine kinase"/>
    <property type="match status" value="1"/>
</dbReference>
<comment type="subcellular location">
    <subcellularLocation>
        <location evidence="2">Cell membrane</location>
        <topology evidence="2">Multi-pass membrane protein</topology>
    </subcellularLocation>
</comment>
<dbReference type="CDD" id="cd17546">
    <property type="entry name" value="REC_hyHK_CKI1_RcsC-like"/>
    <property type="match status" value="1"/>
</dbReference>
<reference evidence="19" key="1">
    <citation type="submission" date="2020-05" db="EMBL/GenBank/DDBJ databases">
        <authorList>
            <person name="Wang L."/>
            <person name="Shao Z."/>
        </authorList>
    </citation>
    <scope>NUCLEOTIDE SEQUENCE</scope>
    <source>
        <strain evidence="19">MCCC 1A05776</strain>
    </source>
</reference>
<dbReference type="SMART" id="SM00387">
    <property type="entry name" value="HATPase_c"/>
    <property type="match status" value="1"/>
</dbReference>
<dbReference type="InterPro" id="IPR005467">
    <property type="entry name" value="His_kinase_dom"/>
</dbReference>
<evidence type="ECO:0000256" key="9">
    <source>
        <dbReference type="ARBA" id="ARBA00022989"/>
    </source>
</evidence>
<keyword evidence="10" id="KW-0902">Two-component regulatory system</keyword>
<dbReference type="Gene3D" id="3.40.50.2300">
    <property type="match status" value="1"/>
</dbReference>
<dbReference type="CDD" id="cd16922">
    <property type="entry name" value="HATPase_EvgS-ArcB-TorS-like"/>
    <property type="match status" value="1"/>
</dbReference>
<evidence type="ECO:0000256" key="1">
    <source>
        <dbReference type="ARBA" id="ARBA00000085"/>
    </source>
</evidence>